<dbReference type="EMBL" id="JAUYVU010000003">
    <property type="protein sequence ID" value="MDP2540924.1"/>
    <property type="molecule type" value="Genomic_DNA"/>
</dbReference>
<gene>
    <name evidence="3" type="ORF">CSC81_13980</name>
    <name evidence="2" type="ORF">Q8W23_05475</name>
</gene>
<name>A0A2G1BQW7_9FLAO</name>
<reference evidence="2 5" key="3">
    <citation type="submission" date="2023-07" db="EMBL/GenBank/DDBJ databases">
        <title>Genome content predicts the carbon catabolic preferences of heterotrophic bacteria.</title>
        <authorList>
            <person name="Gralka M."/>
        </authorList>
    </citation>
    <scope>NUCLEOTIDE SEQUENCE [LARGE SCALE GENOMIC DNA]</scope>
    <source>
        <strain evidence="2 5">4G03</strain>
    </source>
</reference>
<feature type="transmembrane region" description="Helical" evidence="1">
    <location>
        <begin position="12"/>
        <end position="38"/>
    </location>
</feature>
<dbReference type="AlphaFoldDB" id="A0A2G1BQW7"/>
<protein>
    <submittedName>
        <fullName evidence="3">Uncharacterized protein</fullName>
    </submittedName>
</protein>
<keyword evidence="1" id="KW-0812">Transmembrane</keyword>
<feature type="transmembrane region" description="Helical" evidence="1">
    <location>
        <begin position="50"/>
        <end position="68"/>
    </location>
</feature>
<dbReference type="EMBL" id="PDUU01000016">
    <property type="protein sequence ID" value="PHN96463.1"/>
    <property type="molecule type" value="Genomic_DNA"/>
</dbReference>
<sequence>MIKLIFKLSSIQIGLLLFFMPFFVGILEGLISLISFFLNFDFNFPLFESALLIMHFLFLMWIWCIAVTINEKKIKIKNTLFKVCFLFYSTHRLLDFLLNLNLDIFKEGWFLDNKTIILIELLVLLYGVLVFASYIYIAVFTGKIISKIPINNSRFKFINDFPNFLLILVFPLGIPILHSKIQLFLKENELFYFTKSKNKYPVNFSKKPSKKNKNDVIANKEKIDKEDHTRFMPK</sequence>
<proteinExistence type="predicted"/>
<feature type="transmembrane region" description="Helical" evidence="1">
    <location>
        <begin position="161"/>
        <end position="178"/>
    </location>
</feature>
<dbReference type="Proteomes" id="UP001242342">
    <property type="component" value="Unassembled WGS sequence"/>
</dbReference>
<dbReference type="Proteomes" id="UP000222163">
    <property type="component" value="Unassembled WGS sequence"/>
</dbReference>
<reference evidence="3" key="2">
    <citation type="submission" date="2017-10" db="EMBL/GenBank/DDBJ databases">
        <authorList>
            <person name="Enke T.N."/>
            <person name="Cordero O.X."/>
        </authorList>
    </citation>
    <scope>NUCLEOTIDE SEQUENCE</scope>
    <source>
        <strain evidence="3">4G03</strain>
    </source>
</reference>
<keyword evidence="1" id="KW-1133">Transmembrane helix</keyword>
<organism evidence="3 4">
    <name type="scientific">Tenacibaculum discolor</name>
    <dbReference type="NCBI Taxonomy" id="361581"/>
    <lineage>
        <taxon>Bacteria</taxon>
        <taxon>Pseudomonadati</taxon>
        <taxon>Bacteroidota</taxon>
        <taxon>Flavobacteriia</taxon>
        <taxon>Flavobacteriales</taxon>
        <taxon>Flavobacteriaceae</taxon>
        <taxon>Tenacibaculum</taxon>
    </lineage>
</organism>
<evidence type="ECO:0000313" key="2">
    <source>
        <dbReference type="EMBL" id="MDP2540924.1"/>
    </source>
</evidence>
<evidence type="ECO:0000256" key="1">
    <source>
        <dbReference type="SAM" id="Phobius"/>
    </source>
</evidence>
<keyword evidence="5" id="KW-1185">Reference proteome</keyword>
<comment type="caution">
    <text evidence="3">The sequence shown here is derived from an EMBL/GenBank/DDBJ whole genome shotgun (WGS) entry which is preliminary data.</text>
</comment>
<evidence type="ECO:0000313" key="5">
    <source>
        <dbReference type="Proteomes" id="UP001242342"/>
    </source>
</evidence>
<accession>A0A2G1BQW7</accession>
<reference evidence="3 4" key="1">
    <citation type="journal article" date="2016" name="Nat. Commun.">
        <title>Microbial interactions lead to rapid micro-scale successions on model marine particles.</title>
        <authorList>
            <person name="Datta M.S."/>
            <person name="Sliwerska E."/>
            <person name="Gore J."/>
            <person name="Polz M.F."/>
            <person name="Cordero O.X."/>
        </authorList>
    </citation>
    <scope>NUCLEOTIDE SEQUENCE [LARGE SCALE GENOMIC DNA]</scope>
    <source>
        <strain evidence="3 4">4G03</strain>
    </source>
</reference>
<feature type="transmembrane region" description="Helical" evidence="1">
    <location>
        <begin position="80"/>
        <end position="98"/>
    </location>
</feature>
<evidence type="ECO:0000313" key="4">
    <source>
        <dbReference type="Proteomes" id="UP000222163"/>
    </source>
</evidence>
<dbReference type="RefSeq" id="WP_099216362.1">
    <property type="nucleotide sequence ID" value="NZ_JAUYVU010000003.1"/>
</dbReference>
<keyword evidence="1" id="KW-0472">Membrane</keyword>
<evidence type="ECO:0000313" key="3">
    <source>
        <dbReference type="EMBL" id="PHN96463.1"/>
    </source>
</evidence>
<feature type="transmembrane region" description="Helical" evidence="1">
    <location>
        <begin position="118"/>
        <end position="140"/>
    </location>
</feature>